<dbReference type="InterPro" id="IPR009057">
    <property type="entry name" value="Homeodomain-like_sf"/>
</dbReference>
<dbReference type="SUPFAM" id="SSF46689">
    <property type="entry name" value="Homeodomain-like"/>
    <property type="match status" value="1"/>
</dbReference>
<dbReference type="SMART" id="SM00342">
    <property type="entry name" value="HTH_ARAC"/>
    <property type="match status" value="1"/>
</dbReference>
<dbReference type="GO" id="GO:0043565">
    <property type="term" value="F:sequence-specific DNA binding"/>
    <property type="evidence" value="ECO:0007669"/>
    <property type="project" value="InterPro"/>
</dbReference>
<dbReference type="STRING" id="1122247.GCA_000379865_00930"/>
<dbReference type="InterPro" id="IPR050204">
    <property type="entry name" value="AraC_XylS_family_regulators"/>
</dbReference>
<evidence type="ECO:0000313" key="2">
    <source>
        <dbReference type="Proteomes" id="UP000006265"/>
    </source>
</evidence>
<dbReference type="PANTHER" id="PTHR46796">
    <property type="entry name" value="HTH-TYPE TRANSCRIPTIONAL ACTIVATOR RHAS-RELATED"/>
    <property type="match status" value="1"/>
</dbReference>
<dbReference type="EMBL" id="AMRA01000097">
    <property type="protein sequence ID" value="EKF22450.1"/>
    <property type="molecule type" value="Genomic_DNA"/>
</dbReference>
<dbReference type="PROSITE" id="PS00041">
    <property type="entry name" value="HTH_ARAC_FAMILY_1"/>
    <property type="match status" value="1"/>
</dbReference>
<reference evidence="1 2" key="1">
    <citation type="journal article" date="2012" name="J. Bacteriol.">
        <title>Genome sequence of Mycobacterium hassiacum DSM 44199, a rare source of heat-stable mycobacterial proteins.</title>
        <authorList>
            <person name="Tiago I."/>
            <person name="Maranha A."/>
            <person name="Mendes V."/>
            <person name="Alarico S."/>
            <person name="Moynihan P.J."/>
            <person name="Clarke A.J."/>
            <person name="Macedo-Ribeiro S."/>
            <person name="Pereira P.J."/>
            <person name="Empadinhas N."/>
        </authorList>
    </citation>
    <scope>NUCLEOTIDE SEQUENCE [LARGE SCALE GENOMIC DNA]</scope>
    <source>
        <strain evidence="2">DSM 44199 / CIP 105218 / JCM 12690 / 3849</strain>
    </source>
</reference>
<dbReference type="PANTHER" id="PTHR46796:SF12">
    <property type="entry name" value="HTH-TYPE DNA-BINDING TRANSCRIPTIONAL ACTIVATOR EUTR"/>
    <property type="match status" value="1"/>
</dbReference>
<accession>K5BAL5</accession>
<dbReference type="InterPro" id="IPR018060">
    <property type="entry name" value="HTH_AraC"/>
</dbReference>
<evidence type="ECO:0000313" key="1">
    <source>
        <dbReference type="EMBL" id="EKF22450.1"/>
    </source>
</evidence>
<gene>
    <name evidence="1" type="ORF">C731_3523</name>
</gene>
<comment type="caution">
    <text evidence="1">The sequence shown here is derived from an EMBL/GenBank/DDBJ whole genome shotgun (WGS) entry which is preliminary data.</text>
</comment>
<dbReference type="PATRIC" id="fig|1122247.3.peg.3379"/>
<dbReference type="Gene3D" id="1.10.10.60">
    <property type="entry name" value="Homeodomain-like"/>
    <property type="match status" value="1"/>
</dbReference>
<proteinExistence type="predicted"/>
<dbReference type="GO" id="GO:0003700">
    <property type="term" value="F:DNA-binding transcription factor activity"/>
    <property type="evidence" value="ECO:0007669"/>
    <property type="project" value="InterPro"/>
</dbReference>
<dbReference type="Proteomes" id="UP000006265">
    <property type="component" value="Unassembled WGS sequence"/>
</dbReference>
<protein>
    <submittedName>
        <fullName evidence="1">Bacterial regulatory helix-turn-helix s, AraC family protein</fullName>
    </submittedName>
</protein>
<dbReference type="AlphaFoldDB" id="K5BAL5"/>
<keyword evidence="2" id="KW-1185">Reference proteome</keyword>
<sequence>MLPDPMRVGEVVRIDSTTCGPRRSRIEISDVTVADEFLEGAYGVLLRLAWRADRPAGPLLKHRRVTVGPLTLDELYSAGCVEAAPDPLGRFSVVWAHRGRIEGTCATLSSSATAGGITAPTQPDLPHRVRSEDLHATTVLLDPALIAGVATGLPSGQGPLPVRFTSLIPVDAASEQVWKTTVRYAVSVLADDVAATPLVLGELCRLLAAATLAAFPNTATGASSPFDRADHAPTLLRRAIEYIESNVGNDIGVADIADAVRVTPRAVQYMFRRHLDITPLQYLRRLRLHCAHQDLLAADPTIDTVAGIAARWGFAHTGRFAALYRQTYGQSPHTTLRNG</sequence>
<dbReference type="OrthoDB" id="5464689at2"/>
<dbReference type="Pfam" id="PF12833">
    <property type="entry name" value="HTH_18"/>
    <property type="match status" value="1"/>
</dbReference>
<dbReference type="RefSeq" id="WP_005629813.1">
    <property type="nucleotide sequence ID" value="NZ_AMRA01000097.1"/>
</dbReference>
<name>K5BAL5_MYCHD</name>
<organism evidence="1 2">
    <name type="scientific">Mycolicibacterium hassiacum (strain DSM 44199 / CIP 105218 / JCM 12690 / 3849)</name>
    <name type="common">Mycobacterium hassiacum</name>
    <dbReference type="NCBI Taxonomy" id="1122247"/>
    <lineage>
        <taxon>Bacteria</taxon>
        <taxon>Bacillati</taxon>
        <taxon>Actinomycetota</taxon>
        <taxon>Actinomycetes</taxon>
        <taxon>Mycobacteriales</taxon>
        <taxon>Mycobacteriaceae</taxon>
        <taxon>Mycolicibacterium</taxon>
    </lineage>
</organism>
<dbReference type="PROSITE" id="PS01124">
    <property type="entry name" value="HTH_ARAC_FAMILY_2"/>
    <property type="match status" value="1"/>
</dbReference>
<dbReference type="InterPro" id="IPR018062">
    <property type="entry name" value="HTH_AraC-typ_CS"/>
</dbReference>
<dbReference type="eggNOG" id="COG2207">
    <property type="taxonomic scope" value="Bacteria"/>
</dbReference>